<dbReference type="AlphaFoldDB" id="A0A9Q9AIS3"/>
<name>A0A9Q9AIS3_9PEZI</name>
<reference evidence="1" key="1">
    <citation type="submission" date="2022-06" db="EMBL/GenBank/DDBJ databases">
        <title>Complete genome sequences of two strains of the flax pathogen Septoria linicola.</title>
        <authorList>
            <person name="Lapalu N."/>
            <person name="Simon A."/>
            <person name="Demenou B."/>
            <person name="Paumier D."/>
            <person name="Guillot M.-P."/>
            <person name="Gout L."/>
            <person name="Valade R."/>
        </authorList>
    </citation>
    <scope>NUCLEOTIDE SEQUENCE</scope>
    <source>
        <strain evidence="1">SE15195</strain>
    </source>
</reference>
<evidence type="ECO:0000313" key="1">
    <source>
        <dbReference type="EMBL" id="USW46948.1"/>
    </source>
</evidence>
<sequence length="223" mass="25197">MESQRFSEDLGRPPTYDAAAVNPEAIAEAGPVVLTDKALVMRSFLRHLLCTDYRVDQVNNISWYRSKFISLSNAVADLQGLDLMVTSTRRRLFSTQRITQCAVRREELQKIIDEDIQLPCNELKLPVEVVKRMLIWYRKSLLGYGLYSGCLHDVSKGKIGVKMQIAHLEVQGGSRHYDTGRHTAMGIFSARSIARASRRGAAEVFCVYQNLVFLVRQSDSSLV</sequence>
<proteinExistence type="predicted"/>
<evidence type="ECO:0000313" key="2">
    <source>
        <dbReference type="Proteomes" id="UP001056384"/>
    </source>
</evidence>
<organism evidence="1 2">
    <name type="scientific">Septoria linicola</name>
    <dbReference type="NCBI Taxonomy" id="215465"/>
    <lineage>
        <taxon>Eukaryota</taxon>
        <taxon>Fungi</taxon>
        <taxon>Dikarya</taxon>
        <taxon>Ascomycota</taxon>
        <taxon>Pezizomycotina</taxon>
        <taxon>Dothideomycetes</taxon>
        <taxon>Dothideomycetidae</taxon>
        <taxon>Mycosphaerellales</taxon>
        <taxon>Mycosphaerellaceae</taxon>
        <taxon>Septoria</taxon>
    </lineage>
</organism>
<accession>A0A9Q9AIS3</accession>
<keyword evidence="2" id="KW-1185">Reference proteome</keyword>
<protein>
    <submittedName>
        <fullName evidence="1">Uncharacterized protein</fullName>
    </submittedName>
</protein>
<dbReference type="EMBL" id="CP099418">
    <property type="protein sequence ID" value="USW46948.1"/>
    <property type="molecule type" value="Genomic_DNA"/>
</dbReference>
<dbReference type="Proteomes" id="UP001056384">
    <property type="component" value="Chromosome 1"/>
</dbReference>
<gene>
    <name evidence="1" type="ORF">Slin15195_G002670</name>
</gene>